<evidence type="ECO:0000313" key="6">
    <source>
        <dbReference type="EMBL" id="KAL1380321.1"/>
    </source>
</evidence>
<evidence type="ECO:0000256" key="5">
    <source>
        <dbReference type="ARBA" id="ARBA00023157"/>
    </source>
</evidence>
<comment type="subcellular location">
    <subcellularLocation>
        <location evidence="1">Secreted</location>
    </subcellularLocation>
</comment>
<proteinExistence type="inferred from homology"/>
<dbReference type="EMBL" id="JBEHCU010009203">
    <property type="protein sequence ID" value="KAL1380321.1"/>
    <property type="molecule type" value="Genomic_DNA"/>
</dbReference>
<accession>A0ABD1CV64</accession>
<dbReference type="AlphaFoldDB" id="A0ABD1CV64"/>
<dbReference type="GO" id="GO:0005576">
    <property type="term" value="C:extracellular region"/>
    <property type="evidence" value="ECO:0007669"/>
    <property type="project" value="UniProtKB-SubCell"/>
</dbReference>
<evidence type="ECO:0000256" key="1">
    <source>
        <dbReference type="ARBA" id="ARBA00004613"/>
    </source>
</evidence>
<dbReference type="CDD" id="cd23992">
    <property type="entry name" value="PBP_GOBP"/>
    <property type="match status" value="2"/>
</dbReference>
<gene>
    <name evidence="6" type="ORF">pipiens_014292</name>
</gene>
<dbReference type="PANTHER" id="PTHR11857">
    <property type="entry name" value="ODORANT BINDING PROTEIN-RELATED"/>
    <property type="match status" value="1"/>
</dbReference>
<name>A0ABD1CV64_CULPP</name>
<evidence type="ECO:0000256" key="2">
    <source>
        <dbReference type="ARBA" id="ARBA00008098"/>
    </source>
</evidence>
<evidence type="ECO:0000313" key="7">
    <source>
        <dbReference type="Proteomes" id="UP001562425"/>
    </source>
</evidence>
<dbReference type="SUPFAM" id="SSF47565">
    <property type="entry name" value="Insect pheromone/odorant-binding proteins"/>
    <property type="match status" value="2"/>
</dbReference>
<dbReference type="InterPro" id="IPR036728">
    <property type="entry name" value="PBP_GOBP_sf"/>
</dbReference>
<comment type="similarity">
    <text evidence="2">Belongs to the PBP/GOBP family.</text>
</comment>
<dbReference type="Gene3D" id="1.10.238.20">
    <property type="entry name" value="Pheromone/general odorant binding protein domain"/>
    <property type="match status" value="2"/>
</dbReference>
<reference evidence="6 7" key="1">
    <citation type="submission" date="2024-05" db="EMBL/GenBank/DDBJ databases">
        <title>Culex pipiens pipiens assembly and annotation.</title>
        <authorList>
            <person name="Alout H."/>
            <person name="Durand T."/>
        </authorList>
    </citation>
    <scope>NUCLEOTIDE SEQUENCE [LARGE SCALE GENOMIC DNA]</scope>
    <source>
        <strain evidence="6">HA-2024</strain>
        <tissue evidence="6">Whole body</tissue>
    </source>
</reference>
<dbReference type="Proteomes" id="UP001562425">
    <property type="component" value="Unassembled WGS sequence"/>
</dbReference>
<dbReference type="Pfam" id="PF01395">
    <property type="entry name" value="PBP_GOBP"/>
    <property type="match status" value="2"/>
</dbReference>
<keyword evidence="5" id="KW-1015">Disulfide bond</keyword>
<dbReference type="InterPro" id="IPR006170">
    <property type="entry name" value="PBP/GOBP"/>
</dbReference>
<keyword evidence="4" id="KW-0732">Signal</keyword>
<evidence type="ECO:0000256" key="4">
    <source>
        <dbReference type="ARBA" id="ARBA00022729"/>
    </source>
</evidence>
<organism evidence="6 7">
    <name type="scientific">Culex pipiens pipiens</name>
    <name type="common">Northern house mosquito</name>
    <dbReference type="NCBI Taxonomy" id="38569"/>
    <lineage>
        <taxon>Eukaryota</taxon>
        <taxon>Metazoa</taxon>
        <taxon>Ecdysozoa</taxon>
        <taxon>Arthropoda</taxon>
        <taxon>Hexapoda</taxon>
        <taxon>Insecta</taxon>
        <taxon>Pterygota</taxon>
        <taxon>Neoptera</taxon>
        <taxon>Endopterygota</taxon>
        <taxon>Diptera</taxon>
        <taxon>Nematocera</taxon>
        <taxon>Culicoidea</taxon>
        <taxon>Culicidae</taxon>
        <taxon>Culicinae</taxon>
        <taxon>Culicini</taxon>
        <taxon>Culex</taxon>
        <taxon>Culex</taxon>
    </lineage>
</organism>
<comment type="caution">
    <text evidence="6">The sequence shown here is derived from an EMBL/GenBank/DDBJ whole genome shotgun (WGS) entry which is preliminary data.</text>
</comment>
<keyword evidence="7" id="KW-1185">Reference proteome</keyword>
<keyword evidence="3" id="KW-0964">Secreted</keyword>
<protein>
    <submittedName>
        <fullName evidence="6">Uncharacterized protein</fullName>
    </submittedName>
</protein>
<sequence length="538" mass="62336">MIGAGIVSEFGFRGVPCLVRNRRQGNPTRSEDLHSVRYKTVEGAYSECWRLLQLSSRQIWQPCAPCENHCCATLLRLWNDADSTIRTPICPRFFHSKLESSKFLADADCCANRMLELVPPKDKCRRTDGYYLCFNASGILQHDRKYFLPATELQQQRSVSECADFLQINSDDEWAQIFHRGLVSDPRGRCLVRCVLVRQQLYSEVLGVNERRVFVQSGNLRDEEHFRRGVRQCVQRLEGTCSDRCTLAARIAAECLGQKLWSDIERAVKVQVPVQSTMKLLLLVIAQIFRAIVAEDRHVVVYKSPAEVYSECRQYLGYHGQRPLYYPPEPCENYCGAVLSRLWDFSRGTLEMIRGTRYFNYSVPAEEYLGRCEQCIQRVRDTVPLWDQCRRVDAHYECYAQNASVNFDRMYYFLKTPLQHQRVARDCVDILQVKDCQLGEIVREGLLARPEGRCLVRCFLIREKLYSEAIGVDWFRAVMESNQARDHREVRERARSCVARLQREFSDRCTLAARIGAECFGEGFWKVIEGSFKGVTSY</sequence>
<evidence type="ECO:0000256" key="3">
    <source>
        <dbReference type="ARBA" id="ARBA00022525"/>
    </source>
</evidence>
<dbReference type="PANTHER" id="PTHR11857:SF46">
    <property type="entry name" value="GENERAL ODORANT-BINDING PROTEIN 99A-RELATED"/>
    <property type="match status" value="1"/>
</dbReference>